<feature type="region of interest" description="Disordered" evidence="1">
    <location>
        <begin position="80"/>
        <end position="108"/>
    </location>
</feature>
<dbReference type="EMBL" id="SJPY01000003">
    <property type="protein sequence ID" value="TWU43317.1"/>
    <property type="molecule type" value="Genomic_DNA"/>
</dbReference>
<gene>
    <name evidence="3" type="ORF">Q31b_23550</name>
</gene>
<dbReference type="InterPro" id="IPR041657">
    <property type="entry name" value="HTH_17"/>
</dbReference>
<sequence>MLFRWIDLRQCQAEVHLPESESAMKSSMLTVNEVADRLNVAPSTVYGLLSQGRLKCYRIGLGRGTIRVSEDELARFLAATVSDPSEHETEQPQEPRQSLKHIKMPRHA</sequence>
<proteinExistence type="predicted"/>
<dbReference type="Pfam" id="PF12728">
    <property type="entry name" value="HTH_17"/>
    <property type="match status" value="1"/>
</dbReference>
<accession>A0A5C6E5T3</accession>
<feature type="domain" description="Helix-turn-helix" evidence="2">
    <location>
        <begin position="28"/>
        <end position="79"/>
    </location>
</feature>
<name>A0A5C6E5T3_9BACT</name>
<protein>
    <submittedName>
        <fullName evidence="3">Helix-turn-helix domain protein</fullName>
    </submittedName>
</protein>
<dbReference type="InterPro" id="IPR009061">
    <property type="entry name" value="DNA-bd_dom_put_sf"/>
</dbReference>
<dbReference type="InterPro" id="IPR010093">
    <property type="entry name" value="SinI_DNA-bd"/>
</dbReference>
<evidence type="ECO:0000259" key="2">
    <source>
        <dbReference type="Pfam" id="PF12728"/>
    </source>
</evidence>
<reference evidence="3 4" key="1">
    <citation type="submission" date="2019-02" db="EMBL/GenBank/DDBJ databases">
        <title>Deep-cultivation of Planctomycetes and their phenomic and genomic characterization uncovers novel biology.</title>
        <authorList>
            <person name="Wiegand S."/>
            <person name="Jogler M."/>
            <person name="Boedeker C."/>
            <person name="Pinto D."/>
            <person name="Vollmers J."/>
            <person name="Rivas-Marin E."/>
            <person name="Kohn T."/>
            <person name="Peeters S.H."/>
            <person name="Heuer A."/>
            <person name="Rast P."/>
            <person name="Oberbeckmann S."/>
            <person name="Bunk B."/>
            <person name="Jeske O."/>
            <person name="Meyerdierks A."/>
            <person name="Storesund J.E."/>
            <person name="Kallscheuer N."/>
            <person name="Luecker S."/>
            <person name="Lage O.M."/>
            <person name="Pohl T."/>
            <person name="Merkel B.J."/>
            <person name="Hornburger P."/>
            <person name="Mueller R.-W."/>
            <person name="Bruemmer F."/>
            <person name="Labrenz M."/>
            <person name="Spormann A.M."/>
            <person name="Op Den Camp H."/>
            <person name="Overmann J."/>
            <person name="Amann R."/>
            <person name="Jetten M.S.M."/>
            <person name="Mascher T."/>
            <person name="Medema M.H."/>
            <person name="Devos D.P."/>
            <person name="Kaster A.-K."/>
            <person name="Ovreas L."/>
            <person name="Rohde M."/>
            <person name="Galperin M.Y."/>
            <person name="Jogler C."/>
        </authorList>
    </citation>
    <scope>NUCLEOTIDE SEQUENCE [LARGE SCALE GENOMIC DNA]</scope>
    <source>
        <strain evidence="3 4">Q31b</strain>
    </source>
</reference>
<evidence type="ECO:0000313" key="4">
    <source>
        <dbReference type="Proteomes" id="UP000315471"/>
    </source>
</evidence>
<keyword evidence="4" id="KW-1185">Reference proteome</keyword>
<dbReference type="SUPFAM" id="SSF46955">
    <property type="entry name" value="Putative DNA-binding domain"/>
    <property type="match status" value="1"/>
</dbReference>
<dbReference type="GO" id="GO:0003677">
    <property type="term" value="F:DNA binding"/>
    <property type="evidence" value="ECO:0007669"/>
    <property type="project" value="InterPro"/>
</dbReference>
<evidence type="ECO:0000313" key="3">
    <source>
        <dbReference type="EMBL" id="TWU43317.1"/>
    </source>
</evidence>
<feature type="compositionally biased region" description="Basic residues" evidence="1">
    <location>
        <begin position="98"/>
        <end position="108"/>
    </location>
</feature>
<organism evidence="3 4">
    <name type="scientific">Novipirellula aureliae</name>
    <dbReference type="NCBI Taxonomy" id="2527966"/>
    <lineage>
        <taxon>Bacteria</taxon>
        <taxon>Pseudomonadati</taxon>
        <taxon>Planctomycetota</taxon>
        <taxon>Planctomycetia</taxon>
        <taxon>Pirellulales</taxon>
        <taxon>Pirellulaceae</taxon>
        <taxon>Novipirellula</taxon>
    </lineage>
</organism>
<dbReference type="NCBIfam" id="TIGR01764">
    <property type="entry name" value="excise"/>
    <property type="match status" value="1"/>
</dbReference>
<dbReference type="AlphaFoldDB" id="A0A5C6E5T3"/>
<dbReference type="Proteomes" id="UP000315471">
    <property type="component" value="Unassembled WGS sequence"/>
</dbReference>
<comment type="caution">
    <text evidence="3">The sequence shown here is derived from an EMBL/GenBank/DDBJ whole genome shotgun (WGS) entry which is preliminary data.</text>
</comment>
<evidence type="ECO:0000256" key="1">
    <source>
        <dbReference type="SAM" id="MobiDB-lite"/>
    </source>
</evidence>